<evidence type="ECO:0000313" key="16">
    <source>
        <dbReference type="Proteomes" id="UP000698800"/>
    </source>
</evidence>
<keyword evidence="6" id="KW-0479">Metal-binding</keyword>
<evidence type="ECO:0000256" key="2">
    <source>
        <dbReference type="ARBA" id="ARBA00006024"/>
    </source>
</evidence>
<keyword evidence="9" id="KW-1278">Translocase</keyword>
<keyword evidence="10 13" id="KW-1133">Transmembrane helix</keyword>
<dbReference type="SUPFAM" id="SSF81665">
    <property type="entry name" value="Calcium ATPase, transmembrane domain M"/>
    <property type="match status" value="1"/>
</dbReference>
<evidence type="ECO:0000256" key="3">
    <source>
        <dbReference type="ARBA" id="ARBA00022448"/>
    </source>
</evidence>
<dbReference type="Proteomes" id="UP000698800">
    <property type="component" value="Unassembled WGS sequence"/>
</dbReference>
<protein>
    <recommendedName>
        <fullName evidence="14">HMA domain-containing protein</fullName>
    </recommendedName>
</protein>
<evidence type="ECO:0000256" key="5">
    <source>
        <dbReference type="ARBA" id="ARBA00022692"/>
    </source>
</evidence>
<gene>
    <name evidence="15" type="ORF">FGG08_007610</name>
</gene>
<comment type="similarity">
    <text evidence="2">Belongs to the cation transport ATPase (P-type) (TC 3.A.3) family. Type IB subfamily.</text>
</comment>
<dbReference type="SUPFAM" id="SSF55008">
    <property type="entry name" value="HMA, heavy metal-associated domain"/>
    <property type="match status" value="1"/>
</dbReference>
<dbReference type="GO" id="GO:0005524">
    <property type="term" value="F:ATP binding"/>
    <property type="evidence" value="ECO:0007669"/>
    <property type="project" value="UniProtKB-KW"/>
</dbReference>
<sequence length="401" mass="42848">MENEMNTTLIPEVTAEERCELPITGMTCSACASRIERVLNRQPGISSASVNYATGRATVAFDPEQMDVNRIAETVENAGYGVVLPKLTEEVSSSTAESDVEDEVEKAHVAEYRDVLRRFLVAAVLSVPVLVLAMSHGRIDFPGMNAVQLLLTAPVVLYSGASFYKSAWAAFRHRAADMNTLIAIGTGAAFTYSTVATLFPFLFTVPSVHHAMPTPVYFEAAGVIIALVLLGRLLEARAKGKTSDAIRRLMGLQAKTARVVRGGQELDIPVAEVMTGDVVIVRPGEKIPVDGIVLQGASAVDESMLTGESLPVEKTAGNEVFGATLNKTGSFQLRATKVGKDSALAQIVRMVQEAQGHKAPIARLADVVSGIFTPVVLAIAVVTFVAWYILGPAETRFTMAL</sequence>
<evidence type="ECO:0000256" key="4">
    <source>
        <dbReference type="ARBA" id="ARBA00022475"/>
    </source>
</evidence>
<evidence type="ECO:0000256" key="12">
    <source>
        <dbReference type="ARBA" id="ARBA00023136"/>
    </source>
</evidence>
<dbReference type="InterPro" id="IPR017969">
    <property type="entry name" value="Heavy-metal-associated_CS"/>
</dbReference>
<dbReference type="InterPro" id="IPR059000">
    <property type="entry name" value="ATPase_P-type_domA"/>
</dbReference>
<dbReference type="FunFam" id="2.70.150.10:FF:000020">
    <property type="entry name" value="Copper-exporting P-type ATPase A"/>
    <property type="match status" value="1"/>
</dbReference>
<comment type="caution">
    <text evidence="15">The sequence shown here is derived from an EMBL/GenBank/DDBJ whole genome shotgun (WGS) entry which is preliminary data.</text>
</comment>
<feature type="transmembrane region" description="Helical" evidence="13">
    <location>
        <begin position="146"/>
        <end position="168"/>
    </location>
</feature>
<evidence type="ECO:0000256" key="6">
    <source>
        <dbReference type="ARBA" id="ARBA00022723"/>
    </source>
</evidence>
<dbReference type="InterPro" id="IPR023298">
    <property type="entry name" value="ATPase_P-typ_TM_dom_sf"/>
</dbReference>
<accession>A0A9P8HZ29</accession>
<dbReference type="PROSITE" id="PS01047">
    <property type="entry name" value="HMA_1"/>
    <property type="match status" value="1"/>
</dbReference>
<evidence type="ECO:0000256" key="8">
    <source>
        <dbReference type="ARBA" id="ARBA00022840"/>
    </source>
</evidence>
<keyword evidence="5 13" id="KW-0812">Transmembrane</keyword>
<evidence type="ECO:0000256" key="1">
    <source>
        <dbReference type="ARBA" id="ARBA00004651"/>
    </source>
</evidence>
<evidence type="ECO:0000256" key="9">
    <source>
        <dbReference type="ARBA" id="ARBA00022967"/>
    </source>
</evidence>
<dbReference type="InterPro" id="IPR001757">
    <property type="entry name" value="P_typ_ATPase"/>
</dbReference>
<dbReference type="SUPFAM" id="SSF81653">
    <property type="entry name" value="Calcium ATPase, transduction domain A"/>
    <property type="match status" value="1"/>
</dbReference>
<dbReference type="GO" id="GO:0016887">
    <property type="term" value="F:ATP hydrolysis activity"/>
    <property type="evidence" value="ECO:0007669"/>
    <property type="project" value="InterPro"/>
</dbReference>
<feature type="non-terminal residue" evidence="15">
    <location>
        <position position="1"/>
    </location>
</feature>
<evidence type="ECO:0000256" key="11">
    <source>
        <dbReference type="ARBA" id="ARBA00023065"/>
    </source>
</evidence>
<evidence type="ECO:0000256" key="10">
    <source>
        <dbReference type="ARBA" id="ARBA00022989"/>
    </source>
</evidence>
<dbReference type="Gene3D" id="3.30.70.100">
    <property type="match status" value="1"/>
</dbReference>
<proteinExistence type="inferred from homology"/>
<dbReference type="GO" id="GO:0055070">
    <property type="term" value="P:copper ion homeostasis"/>
    <property type="evidence" value="ECO:0007669"/>
    <property type="project" value="TreeGrafter"/>
</dbReference>
<dbReference type="InterPro" id="IPR006121">
    <property type="entry name" value="HMA_dom"/>
</dbReference>
<dbReference type="PRINTS" id="PR00943">
    <property type="entry name" value="CUATPASE"/>
</dbReference>
<dbReference type="OrthoDB" id="5427367at2759"/>
<keyword evidence="12 13" id="KW-0472">Membrane</keyword>
<dbReference type="CDD" id="cd00371">
    <property type="entry name" value="HMA"/>
    <property type="match status" value="1"/>
</dbReference>
<keyword evidence="8" id="KW-0067">ATP-binding</keyword>
<dbReference type="EMBL" id="JAGHQL010000391">
    <property type="protein sequence ID" value="KAH0533651.1"/>
    <property type="molecule type" value="Genomic_DNA"/>
</dbReference>
<keyword evidence="11" id="KW-0406">Ion transport</keyword>
<dbReference type="AlphaFoldDB" id="A0A9P8HZ29"/>
<dbReference type="InterPro" id="IPR036163">
    <property type="entry name" value="HMA_dom_sf"/>
</dbReference>
<dbReference type="Gene3D" id="2.70.150.10">
    <property type="entry name" value="Calcium-transporting ATPase, cytoplasmic transduction domain A"/>
    <property type="match status" value="1"/>
</dbReference>
<dbReference type="GO" id="GO:0005507">
    <property type="term" value="F:copper ion binding"/>
    <property type="evidence" value="ECO:0007669"/>
    <property type="project" value="TreeGrafter"/>
</dbReference>
<name>A0A9P8HZ29_9PEZI</name>
<dbReference type="GO" id="GO:0043682">
    <property type="term" value="F:P-type divalent copper transporter activity"/>
    <property type="evidence" value="ECO:0007669"/>
    <property type="project" value="TreeGrafter"/>
</dbReference>
<dbReference type="FunFam" id="3.30.70.100:FF:000005">
    <property type="entry name" value="Copper-exporting P-type ATPase A"/>
    <property type="match status" value="1"/>
</dbReference>
<dbReference type="PANTHER" id="PTHR43520:SF8">
    <property type="entry name" value="P-TYPE CU(+) TRANSPORTER"/>
    <property type="match status" value="1"/>
</dbReference>
<keyword evidence="3" id="KW-0813">Transport</keyword>
<comment type="subcellular location">
    <subcellularLocation>
        <location evidence="1">Cell membrane</location>
        <topology evidence="1">Multi-pass membrane protein</topology>
    </subcellularLocation>
</comment>
<dbReference type="Pfam" id="PF00403">
    <property type="entry name" value="HMA"/>
    <property type="match status" value="1"/>
</dbReference>
<dbReference type="PANTHER" id="PTHR43520">
    <property type="entry name" value="ATP7, ISOFORM B"/>
    <property type="match status" value="1"/>
</dbReference>
<keyword evidence="4" id="KW-1003">Cell membrane</keyword>
<feature type="transmembrane region" description="Helical" evidence="13">
    <location>
        <begin position="115"/>
        <end position="134"/>
    </location>
</feature>
<feature type="domain" description="HMA" evidence="14">
    <location>
        <begin position="17"/>
        <end position="83"/>
    </location>
</feature>
<dbReference type="GO" id="GO:0005886">
    <property type="term" value="C:plasma membrane"/>
    <property type="evidence" value="ECO:0007669"/>
    <property type="project" value="UniProtKB-SubCell"/>
</dbReference>
<dbReference type="PROSITE" id="PS50846">
    <property type="entry name" value="HMA_2"/>
    <property type="match status" value="1"/>
</dbReference>
<dbReference type="NCBIfam" id="TIGR01494">
    <property type="entry name" value="ATPase_P-type"/>
    <property type="match status" value="1"/>
</dbReference>
<evidence type="ECO:0000256" key="7">
    <source>
        <dbReference type="ARBA" id="ARBA00022741"/>
    </source>
</evidence>
<dbReference type="PRINTS" id="PR00942">
    <property type="entry name" value="CUATPASEI"/>
</dbReference>
<feature type="transmembrane region" description="Helical" evidence="13">
    <location>
        <begin position="215"/>
        <end position="234"/>
    </location>
</feature>
<evidence type="ECO:0000313" key="15">
    <source>
        <dbReference type="EMBL" id="KAH0533651.1"/>
    </source>
</evidence>
<dbReference type="InterPro" id="IPR008250">
    <property type="entry name" value="ATPase_P-typ_transduc_dom_A_sf"/>
</dbReference>
<organism evidence="15 16">
    <name type="scientific">Glutinoglossum americanum</name>
    <dbReference type="NCBI Taxonomy" id="1670608"/>
    <lineage>
        <taxon>Eukaryota</taxon>
        <taxon>Fungi</taxon>
        <taxon>Dikarya</taxon>
        <taxon>Ascomycota</taxon>
        <taxon>Pezizomycotina</taxon>
        <taxon>Geoglossomycetes</taxon>
        <taxon>Geoglossales</taxon>
        <taxon>Geoglossaceae</taxon>
        <taxon>Glutinoglossum</taxon>
    </lineage>
</organism>
<keyword evidence="7" id="KW-0547">Nucleotide-binding</keyword>
<evidence type="ECO:0000259" key="14">
    <source>
        <dbReference type="PROSITE" id="PS50846"/>
    </source>
</evidence>
<feature type="transmembrane region" description="Helical" evidence="13">
    <location>
        <begin position="367"/>
        <end position="390"/>
    </location>
</feature>
<reference evidence="15" key="1">
    <citation type="submission" date="2021-03" db="EMBL/GenBank/DDBJ databases">
        <title>Comparative genomics and phylogenomic investigation of the class Geoglossomycetes provide insights into ecological specialization and systematics.</title>
        <authorList>
            <person name="Melie T."/>
            <person name="Pirro S."/>
            <person name="Miller A.N."/>
            <person name="Quandt A."/>
        </authorList>
    </citation>
    <scope>NUCLEOTIDE SEQUENCE</scope>
    <source>
        <strain evidence="15">GBOQ0MN5Z8</strain>
    </source>
</reference>
<evidence type="ECO:0000256" key="13">
    <source>
        <dbReference type="SAM" id="Phobius"/>
    </source>
</evidence>
<keyword evidence="16" id="KW-1185">Reference proteome</keyword>
<feature type="transmembrane region" description="Helical" evidence="13">
    <location>
        <begin position="180"/>
        <end position="203"/>
    </location>
</feature>
<dbReference type="Pfam" id="PF00122">
    <property type="entry name" value="E1-E2_ATPase"/>
    <property type="match status" value="1"/>
</dbReference>